<dbReference type="FunFam" id="1.10.510.10:FF:000649">
    <property type="entry name" value="Si:dkey-34d22.3"/>
    <property type="match status" value="1"/>
</dbReference>
<feature type="domain" description="Protein kinase" evidence="11">
    <location>
        <begin position="302"/>
        <end position="560"/>
    </location>
</feature>
<dbReference type="InterPro" id="IPR011009">
    <property type="entry name" value="Kinase-like_dom_sf"/>
</dbReference>
<proteinExistence type="inferred from homology"/>
<comment type="similarity">
    <text evidence="1">Belongs to the protein kinase superfamily. CAMK Ser/Thr protein kinase family. PIM subfamily.</text>
</comment>
<keyword evidence="5" id="KW-0547">Nucleotide-binding</keyword>
<dbReference type="Gene3D" id="1.10.510.10">
    <property type="entry name" value="Transferase(Phosphotransferase) domain 1"/>
    <property type="match status" value="1"/>
</dbReference>
<evidence type="ECO:0000256" key="8">
    <source>
        <dbReference type="ARBA" id="ARBA00047899"/>
    </source>
</evidence>
<dbReference type="InterPro" id="IPR051138">
    <property type="entry name" value="PIM_Ser/Thr_kinase"/>
</dbReference>
<evidence type="ECO:0000256" key="9">
    <source>
        <dbReference type="ARBA" id="ARBA00048679"/>
    </source>
</evidence>
<accession>A0A7J6BVY9</accession>
<dbReference type="GO" id="GO:0007346">
    <property type="term" value="P:regulation of mitotic cell cycle"/>
    <property type="evidence" value="ECO:0007669"/>
    <property type="project" value="TreeGrafter"/>
</dbReference>
<dbReference type="Gene3D" id="3.30.200.20">
    <property type="entry name" value="Phosphorylase Kinase, domain 1"/>
    <property type="match status" value="1"/>
</dbReference>
<dbReference type="GO" id="GO:0043066">
    <property type="term" value="P:negative regulation of apoptotic process"/>
    <property type="evidence" value="ECO:0007669"/>
    <property type="project" value="TreeGrafter"/>
</dbReference>
<organism evidence="12 13">
    <name type="scientific">Onychostoma macrolepis</name>
    <dbReference type="NCBI Taxonomy" id="369639"/>
    <lineage>
        <taxon>Eukaryota</taxon>
        <taxon>Metazoa</taxon>
        <taxon>Chordata</taxon>
        <taxon>Craniata</taxon>
        <taxon>Vertebrata</taxon>
        <taxon>Euteleostomi</taxon>
        <taxon>Actinopterygii</taxon>
        <taxon>Neopterygii</taxon>
        <taxon>Teleostei</taxon>
        <taxon>Ostariophysi</taxon>
        <taxon>Cypriniformes</taxon>
        <taxon>Cyprinidae</taxon>
        <taxon>Acrossocheilinae</taxon>
        <taxon>Onychostoma</taxon>
    </lineage>
</organism>
<evidence type="ECO:0000256" key="7">
    <source>
        <dbReference type="ARBA" id="ARBA00022840"/>
    </source>
</evidence>
<dbReference type="Pfam" id="PF00069">
    <property type="entry name" value="Pkinase"/>
    <property type="match status" value="1"/>
</dbReference>
<reference evidence="12 13" key="1">
    <citation type="submission" date="2020-04" db="EMBL/GenBank/DDBJ databases">
        <title>Chromosome-level genome assembly of a cyprinid fish Onychostoma macrolepis by integration of Nanopore Sequencing, Bionano and Hi-C technology.</title>
        <authorList>
            <person name="Wang D."/>
        </authorList>
    </citation>
    <scope>NUCLEOTIDE SEQUENCE [LARGE SCALE GENOMIC DNA]</scope>
    <source>
        <strain evidence="12">SWU-2019</strain>
        <tissue evidence="12">Muscle</tissue>
    </source>
</reference>
<dbReference type="PROSITE" id="PS50011">
    <property type="entry name" value="PROTEIN_KINASE_DOM"/>
    <property type="match status" value="1"/>
</dbReference>
<dbReference type="AlphaFoldDB" id="A0A7J6BVY9"/>
<evidence type="ECO:0000313" key="13">
    <source>
        <dbReference type="Proteomes" id="UP000579812"/>
    </source>
</evidence>
<dbReference type="PANTHER" id="PTHR22984:SF11">
    <property type="entry name" value="AURORA KINASE-RELATED"/>
    <property type="match status" value="1"/>
</dbReference>
<dbReference type="InterPro" id="IPR008266">
    <property type="entry name" value="Tyr_kinase_AS"/>
</dbReference>
<dbReference type="EC" id="2.7.11.1" evidence="2"/>
<dbReference type="GO" id="GO:0005524">
    <property type="term" value="F:ATP binding"/>
    <property type="evidence" value="ECO:0007669"/>
    <property type="project" value="UniProtKB-KW"/>
</dbReference>
<gene>
    <name evidence="12" type="ORF">G5714_019266</name>
</gene>
<dbReference type="PROSITE" id="PS00109">
    <property type="entry name" value="PROTEIN_KINASE_TYR"/>
    <property type="match status" value="1"/>
</dbReference>
<keyword evidence="7" id="KW-0067">ATP-binding</keyword>
<evidence type="ECO:0000256" key="3">
    <source>
        <dbReference type="ARBA" id="ARBA00022527"/>
    </source>
</evidence>
<comment type="catalytic activity">
    <reaction evidence="8">
        <text>L-threonyl-[protein] + ATP = O-phospho-L-threonyl-[protein] + ADP + H(+)</text>
        <dbReference type="Rhea" id="RHEA:46608"/>
        <dbReference type="Rhea" id="RHEA-COMP:11060"/>
        <dbReference type="Rhea" id="RHEA-COMP:11605"/>
        <dbReference type="ChEBI" id="CHEBI:15378"/>
        <dbReference type="ChEBI" id="CHEBI:30013"/>
        <dbReference type="ChEBI" id="CHEBI:30616"/>
        <dbReference type="ChEBI" id="CHEBI:61977"/>
        <dbReference type="ChEBI" id="CHEBI:456216"/>
        <dbReference type="EC" id="2.7.11.1"/>
    </reaction>
</comment>
<keyword evidence="3" id="KW-0723">Serine/threonine-protein kinase</keyword>
<feature type="compositionally biased region" description="Basic and acidic residues" evidence="10">
    <location>
        <begin position="10"/>
        <end position="19"/>
    </location>
</feature>
<keyword evidence="6" id="KW-0418">Kinase</keyword>
<evidence type="ECO:0000259" key="11">
    <source>
        <dbReference type="PROSITE" id="PS50011"/>
    </source>
</evidence>
<comment type="caution">
    <text evidence="12">The sequence shown here is derived from an EMBL/GenBank/DDBJ whole genome shotgun (WGS) entry which is preliminary data.</text>
</comment>
<dbReference type="InterPro" id="IPR000719">
    <property type="entry name" value="Prot_kinase_dom"/>
</dbReference>
<evidence type="ECO:0000313" key="12">
    <source>
        <dbReference type="EMBL" id="KAF4099140.1"/>
    </source>
</evidence>
<keyword evidence="13" id="KW-1185">Reference proteome</keyword>
<comment type="catalytic activity">
    <reaction evidence="9">
        <text>L-seryl-[protein] + ATP = O-phospho-L-seryl-[protein] + ADP + H(+)</text>
        <dbReference type="Rhea" id="RHEA:17989"/>
        <dbReference type="Rhea" id="RHEA-COMP:9863"/>
        <dbReference type="Rhea" id="RHEA-COMP:11604"/>
        <dbReference type="ChEBI" id="CHEBI:15378"/>
        <dbReference type="ChEBI" id="CHEBI:29999"/>
        <dbReference type="ChEBI" id="CHEBI:30616"/>
        <dbReference type="ChEBI" id="CHEBI:83421"/>
        <dbReference type="ChEBI" id="CHEBI:456216"/>
        <dbReference type="EC" id="2.7.11.1"/>
    </reaction>
</comment>
<evidence type="ECO:0000256" key="4">
    <source>
        <dbReference type="ARBA" id="ARBA00022679"/>
    </source>
</evidence>
<evidence type="ECO:0000256" key="6">
    <source>
        <dbReference type="ARBA" id="ARBA00022777"/>
    </source>
</evidence>
<sequence>MPKPSVLFTERSESEREPVARAAWASKTPSFESIDLNDEIKDTMENNSPADKASKGKKGKAVRVFFWKLCKAVKRPFVCYGPDRVVRLTAQRDAHLDDPEVTPVPGPMVAVDPAVPELLCLPGQVCDGPEPLSCVPCSSGIIEQTQDPEPLVPDSSALNLCHKKAKKGRKRKAVRVFFRRACEAVKQLFPCCDPDRVQPPKAEPDPDRPQLVPELLFLPEQDQVSADLQSSPEEEGPFEIQQEAHDAVLPASVPGSVSGSVPGSVSASVSGSVLSIVSETALDTVSPDPEIERPQGSVVSLFEVGHLIASGSFSKVYEGTHIFSDKVKVALKCVPKRRADRYLYIPGHSKPVLAEAALMLRLGEAPSCPNIMELHQWLEDESSFTLIMEYPEPCRTLEDYILFSGPISEAQARLFMLQVLQAVKHCHERGVYHGDIRSRNILVTLHSLELKLIDFRCARLISSEGFNSSQYQGSDAYTPPEVLGQSIFHAAAADVWALAVLLFEIIHRYLPFESFDAIQHGYLRMGPTLSTACHDLIFHCLSRNPVHRLTLQQLEEHRWMKA</sequence>
<dbReference type="EMBL" id="JAAMOB010000020">
    <property type="protein sequence ID" value="KAF4099140.1"/>
    <property type="molecule type" value="Genomic_DNA"/>
</dbReference>
<evidence type="ECO:0000256" key="5">
    <source>
        <dbReference type="ARBA" id="ARBA00022741"/>
    </source>
</evidence>
<evidence type="ECO:0000256" key="1">
    <source>
        <dbReference type="ARBA" id="ARBA00005505"/>
    </source>
</evidence>
<dbReference type="PANTHER" id="PTHR22984">
    <property type="entry name" value="SERINE/THREONINE-PROTEIN KINASE PIM"/>
    <property type="match status" value="1"/>
</dbReference>
<name>A0A7J6BVY9_9TELE</name>
<dbReference type="GO" id="GO:0005737">
    <property type="term" value="C:cytoplasm"/>
    <property type="evidence" value="ECO:0007669"/>
    <property type="project" value="TreeGrafter"/>
</dbReference>
<dbReference type="SUPFAM" id="SSF56112">
    <property type="entry name" value="Protein kinase-like (PK-like)"/>
    <property type="match status" value="1"/>
</dbReference>
<feature type="region of interest" description="Disordered" evidence="10">
    <location>
        <begin position="1"/>
        <end position="55"/>
    </location>
</feature>
<keyword evidence="4" id="KW-0808">Transferase</keyword>
<dbReference type="GO" id="GO:0004674">
    <property type="term" value="F:protein serine/threonine kinase activity"/>
    <property type="evidence" value="ECO:0007669"/>
    <property type="project" value="UniProtKB-KW"/>
</dbReference>
<protein>
    <recommendedName>
        <fullName evidence="2">non-specific serine/threonine protein kinase</fullName>
        <ecNumber evidence="2">2.7.11.1</ecNumber>
    </recommendedName>
</protein>
<evidence type="ECO:0000256" key="2">
    <source>
        <dbReference type="ARBA" id="ARBA00012513"/>
    </source>
</evidence>
<dbReference type="Proteomes" id="UP000579812">
    <property type="component" value="Unassembled WGS sequence"/>
</dbReference>
<evidence type="ECO:0000256" key="10">
    <source>
        <dbReference type="SAM" id="MobiDB-lite"/>
    </source>
</evidence>
<dbReference type="OrthoDB" id="8601711at2759"/>